<name>A0A328C2Q2_9DELT</name>
<feature type="chain" id="PRO_5016312471" description="EF-hand domain-containing protein" evidence="1">
    <location>
        <begin position="22"/>
        <end position="248"/>
    </location>
</feature>
<keyword evidence="1" id="KW-0732">Signal</keyword>
<gene>
    <name evidence="2" type="ORF">DL240_18745</name>
</gene>
<accession>A0A328C2Q2</accession>
<proteinExistence type="predicted"/>
<evidence type="ECO:0000313" key="3">
    <source>
        <dbReference type="Proteomes" id="UP000249169"/>
    </source>
</evidence>
<organism evidence="2 3">
    <name type="scientific">Lujinxingia litoralis</name>
    <dbReference type="NCBI Taxonomy" id="2211119"/>
    <lineage>
        <taxon>Bacteria</taxon>
        <taxon>Deltaproteobacteria</taxon>
        <taxon>Bradymonadales</taxon>
        <taxon>Lujinxingiaceae</taxon>
        <taxon>Lujinxingia</taxon>
    </lineage>
</organism>
<dbReference type="RefSeq" id="WP_111731430.1">
    <property type="nucleotide sequence ID" value="NZ_QHKO01000015.1"/>
</dbReference>
<feature type="signal peptide" evidence="1">
    <location>
        <begin position="1"/>
        <end position="21"/>
    </location>
</feature>
<protein>
    <recommendedName>
        <fullName evidence="4">EF-hand domain-containing protein</fullName>
    </recommendedName>
</protein>
<dbReference type="Proteomes" id="UP000249169">
    <property type="component" value="Unassembled WGS sequence"/>
</dbReference>
<dbReference type="OrthoDB" id="5508739at2"/>
<keyword evidence="3" id="KW-1185">Reference proteome</keyword>
<dbReference type="PROSITE" id="PS51257">
    <property type="entry name" value="PROKAR_LIPOPROTEIN"/>
    <property type="match status" value="1"/>
</dbReference>
<dbReference type="AlphaFoldDB" id="A0A328C2Q2"/>
<comment type="caution">
    <text evidence="2">The sequence shown here is derived from an EMBL/GenBank/DDBJ whole genome shotgun (WGS) entry which is preliminary data.</text>
</comment>
<evidence type="ECO:0008006" key="4">
    <source>
        <dbReference type="Google" id="ProtNLM"/>
    </source>
</evidence>
<evidence type="ECO:0000256" key="1">
    <source>
        <dbReference type="SAM" id="SignalP"/>
    </source>
</evidence>
<evidence type="ECO:0000313" key="2">
    <source>
        <dbReference type="EMBL" id="RAL20071.1"/>
    </source>
</evidence>
<reference evidence="2 3" key="1">
    <citation type="submission" date="2018-05" db="EMBL/GenBank/DDBJ databases">
        <title>Lujinxingia marina gen. nov. sp. nov., a new facultative anaerobic member of the class Deltaproteobacteria, and proposal of Lujinxingaceae fam. nov.</title>
        <authorList>
            <person name="Li C.-M."/>
        </authorList>
    </citation>
    <scope>NUCLEOTIDE SEQUENCE [LARGE SCALE GENOMIC DNA]</scope>
    <source>
        <strain evidence="2 3">B210</strain>
    </source>
</reference>
<dbReference type="EMBL" id="QHKO01000015">
    <property type="protein sequence ID" value="RAL20071.1"/>
    <property type="molecule type" value="Genomic_DNA"/>
</dbReference>
<sequence>MPTTLLRHRALSALLLLPLTAACGGDAGPDVDTPKGPGSLQVHIYGESFIEEGIPADEFSDGWSVSFERFEVTLNSLTIMGDTTEVGQSFDLSQASEGQGQQVTTLELDQGAFSGLDYQLGTLEVVGQAEKDGVTKTFAWTFELPTDYESCDSPFEIYPGETAAVELTIHGDHLFFDSLATGAEAPSLIFDHLAGADANDDGDITRAELEATGVGALDVGNYAIDDLWNWLDAQSMQVGHVNGEAHCH</sequence>